<keyword evidence="1" id="KW-0732">Signal</keyword>
<gene>
    <name evidence="2" type="ORF">H9736_00490</name>
</gene>
<accession>A0A9D1WPA3</accession>
<evidence type="ECO:0000313" key="2">
    <source>
        <dbReference type="EMBL" id="HIX64703.1"/>
    </source>
</evidence>
<dbReference type="EMBL" id="DXES01000011">
    <property type="protein sequence ID" value="HIX64703.1"/>
    <property type="molecule type" value="Genomic_DNA"/>
</dbReference>
<feature type="signal peptide" evidence="1">
    <location>
        <begin position="1"/>
        <end position="25"/>
    </location>
</feature>
<feature type="chain" id="PRO_5038504886" evidence="1">
    <location>
        <begin position="26"/>
        <end position="269"/>
    </location>
</feature>
<dbReference type="Proteomes" id="UP000886800">
    <property type="component" value="Unassembled WGS sequence"/>
</dbReference>
<comment type="caution">
    <text evidence="2">The sequence shown here is derived from an EMBL/GenBank/DDBJ whole genome shotgun (WGS) entry which is preliminary data.</text>
</comment>
<evidence type="ECO:0000313" key="3">
    <source>
        <dbReference type="Proteomes" id="UP000886800"/>
    </source>
</evidence>
<name>A0A9D1WPA3_9FIRM</name>
<sequence>MKNRWMGSLSLVLAACAALSVPAFAAEPVTMDDFSDPSTLKNWEVDGYQPDDFYVDRGVLYLAMGPDGYIRNRAEEYRDKAYNMQGYKLEADSVSATGWTASAKLLLDDTWYGVRTDSYLKERAPKVEYQTTLDNKKKVLFQVDLIGSNKQPPAITVIKGGDDAPIVKYYDPEADQEWGTAQIDWAAIQAAAQADAETAQQGLWVTLTITFQDGKVTYYLDDQEIGSCTRDSQKAQPDYLKLSMQNFQRPDVSAWDDVCLYDGVQKPGK</sequence>
<proteinExistence type="predicted"/>
<dbReference type="PROSITE" id="PS51257">
    <property type="entry name" value="PROKAR_LIPOPROTEIN"/>
    <property type="match status" value="1"/>
</dbReference>
<organism evidence="2 3">
    <name type="scientific">Candidatus Anaerotruncus excrementipullorum</name>
    <dbReference type="NCBI Taxonomy" id="2838465"/>
    <lineage>
        <taxon>Bacteria</taxon>
        <taxon>Bacillati</taxon>
        <taxon>Bacillota</taxon>
        <taxon>Clostridia</taxon>
        <taxon>Eubacteriales</taxon>
        <taxon>Oscillospiraceae</taxon>
        <taxon>Anaerotruncus</taxon>
    </lineage>
</organism>
<evidence type="ECO:0000256" key="1">
    <source>
        <dbReference type="SAM" id="SignalP"/>
    </source>
</evidence>
<protein>
    <submittedName>
        <fullName evidence="2">Uncharacterized protein</fullName>
    </submittedName>
</protein>
<reference evidence="2" key="1">
    <citation type="journal article" date="2021" name="PeerJ">
        <title>Extensive microbial diversity within the chicken gut microbiome revealed by metagenomics and culture.</title>
        <authorList>
            <person name="Gilroy R."/>
            <person name="Ravi A."/>
            <person name="Getino M."/>
            <person name="Pursley I."/>
            <person name="Horton D.L."/>
            <person name="Alikhan N.F."/>
            <person name="Baker D."/>
            <person name="Gharbi K."/>
            <person name="Hall N."/>
            <person name="Watson M."/>
            <person name="Adriaenssens E.M."/>
            <person name="Foster-Nyarko E."/>
            <person name="Jarju S."/>
            <person name="Secka A."/>
            <person name="Antonio M."/>
            <person name="Oren A."/>
            <person name="Chaudhuri R.R."/>
            <person name="La Ragione R."/>
            <person name="Hildebrand F."/>
            <person name="Pallen M.J."/>
        </authorList>
    </citation>
    <scope>NUCLEOTIDE SEQUENCE</scope>
    <source>
        <strain evidence="2">CHK188-5543</strain>
    </source>
</reference>
<reference evidence="2" key="2">
    <citation type="submission" date="2021-04" db="EMBL/GenBank/DDBJ databases">
        <authorList>
            <person name="Gilroy R."/>
        </authorList>
    </citation>
    <scope>NUCLEOTIDE SEQUENCE</scope>
    <source>
        <strain evidence="2">CHK188-5543</strain>
    </source>
</reference>
<dbReference type="AlphaFoldDB" id="A0A9D1WPA3"/>